<proteinExistence type="inferred from homology"/>
<dbReference type="InterPro" id="IPR002317">
    <property type="entry name" value="Ser-tRNA-ligase_type_1"/>
</dbReference>
<dbReference type="Pfam" id="PF00587">
    <property type="entry name" value="tRNA-synt_2b"/>
    <property type="match status" value="1"/>
</dbReference>
<keyword evidence="4 12" id="KW-0963">Cytoplasm</keyword>
<evidence type="ECO:0000256" key="13">
    <source>
        <dbReference type="PIRSR" id="PIRSR001529-1"/>
    </source>
</evidence>
<evidence type="ECO:0000256" key="2">
    <source>
        <dbReference type="ARBA" id="ARBA00005045"/>
    </source>
</evidence>
<evidence type="ECO:0000256" key="5">
    <source>
        <dbReference type="ARBA" id="ARBA00022598"/>
    </source>
</evidence>
<feature type="binding site" evidence="13">
    <location>
        <position position="228"/>
    </location>
    <ligand>
        <name>L-serine</name>
        <dbReference type="ChEBI" id="CHEBI:33384"/>
    </ligand>
</feature>
<reference evidence="17 18" key="1">
    <citation type="submission" date="2015-11" db="EMBL/GenBank/DDBJ databases">
        <title>The complete genome of Buchnera aphidicola from Diuraphis noxia biotype SAM.</title>
        <authorList>
            <person name="Burger N.F.V."/>
            <person name="Oberholster A.-M."/>
        </authorList>
    </citation>
    <scope>NUCLEOTIDE SEQUENCE [LARGE SCALE GENOMIC DNA]</scope>
    <source>
        <strain evidence="17">SAM</strain>
    </source>
</reference>
<keyword evidence="9 12" id="KW-0030">Aminoacyl-tRNA synthetase</keyword>
<dbReference type="SUPFAM" id="SSF46589">
    <property type="entry name" value="tRNA-binding arm"/>
    <property type="match status" value="1"/>
</dbReference>
<sequence>MLDPSLLRNNLNLIAEKLLKKNYKLDINKISMMEEKRKILQIETEKLQNTRNTLSNIFKDRKSKDLKNQIVKLNNNLNHLKNELSVLKEKMHNFYMYLPNIPFDDVPEGNISLDNQEIKCWGQKRKYNFEIKDHVEIGKKFNELDWQSSAKISGSRFVVMKGQMALLHRALSQFMLDLHISKHGYQETYVPYLVRPQALYGTGQLPKFSNDLFHINLMDKNSYILIPTGEVPLTNLFFNQIIDEIHLPIMLVAHTPCFRSESSSYGRDVKGLIRLHQFDKVELVQIVQPEKSIEVLEQLTNHAETVLQLLDLPYRKILLCSGDMGFSSAKTYDLEVWFPSQKKYIEISSCSNMTDFQARRTKTRYRKKSNKKNIFVHTLNGSALAIGRTLAAILENYQKSDGRVEIPKILQKKYMKGLKFIN</sequence>
<comment type="function">
    <text evidence="12">Catalyzes the attachment of serine to tRNA(Ser). Is also able to aminoacylate tRNA(Sec) with serine, to form the misacylated tRNA L-seryl-tRNA(Sec), which will be further converted into selenocysteinyl-tRNA(Sec).</text>
</comment>
<evidence type="ECO:0000256" key="14">
    <source>
        <dbReference type="PIRSR" id="PIRSR001529-2"/>
    </source>
</evidence>
<feature type="binding site" evidence="12">
    <location>
        <position position="382"/>
    </location>
    <ligand>
        <name>L-serine</name>
        <dbReference type="ChEBI" id="CHEBI:33384"/>
    </ligand>
</feature>
<dbReference type="AlphaFoldDB" id="A0A1B2H8V1"/>
<dbReference type="GO" id="GO:0005737">
    <property type="term" value="C:cytoplasm"/>
    <property type="evidence" value="ECO:0007669"/>
    <property type="project" value="UniProtKB-SubCell"/>
</dbReference>
<dbReference type="InterPro" id="IPR042103">
    <property type="entry name" value="SerRS_1_N_sf"/>
</dbReference>
<dbReference type="InterPro" id="IPR002314">
    <property type="entry name" value="aa-tRNA-synt_IIb"/>
</dbReference>
<feature type="binding site" evidence="12">
    <location>
        <begin position="228"/>
        <end position="230"/>
    </location>
    <ligand>
        <name>L-serine</name>
        <dbReference type="ChEBI" id="CHEBI:33384"/>
    </ligand>
</feature>
<evidence type="ECO:0000256" key="6">
    <source>
        <dbReference type="ARBA" id="ARBA00022741"/>
    </source>
</evidence>
<dbReference type="Gene3D" id="1.10.287.40">
    <property type="entry name" value="Serine-tRNA synthetase, tRNA binding domain"/>
    <property type="match status" value="1"/>
</dbReference>
<feature type="coiled-coil region" evidence="15">
    <location>
        <begin position="30"/>
        <end position="90"/>
    </location>
</feature>
<feature type="binding site" evidence="12 14">
    <location>
        <begin position="346"/>
        <end position="349"/>
    </location>
    <ligand>
        <name>ATP</name>
        <dbReference type="ChEBI" id="CHEBI:30616"/>
    </ligand>
</feature>
<gene>
    <name evidence="12" type="primary">serS</name>
    <name evidence="17" type="ORF">ATN01_01560</name>
</gene>
<dbReference type="GO" id="GO:0016260">
    <property type="term" value="P:selenocysteine biosynthetic process"/>
    <property type="evidence" value="ECO:0007669"/>
    <property type="project" value="UniProtKB-UniRule"/>
</dbReference>
<keyword evidence="15" id="KW-0175">Coiled coil</keyword>
<evidence type="ECO:0000256" key="3">
    <source>
        <dbReference type="ARBA" id="ARBA00010728"/>
    </source>
</evidence>
<dbReference type="SUPFAM" id="SSF55681">
    <property type="entry name" value="Class II aaRS and biotin synthetases"/>
    <property type="match status" value="1"/>
</dbReference>
<dbReference type="RefSeq" id="WP_075433347.1">
    <property type="nucleotide sequence ID" value="NZ_CP013259.1"/>
</dbReference>
<dbReference type="PIRSF" id="PIRSF001529">
    <property type="entry name" value="Ser-tRNA-synth_IIa"/>
    <property type="match status" value="1"/>
</dbReference>
<dbReference type="PROSITE" id="PS50862">
    <property type="entry name" value="AA_TRNA_LIGASE_II"/>
    <property type="match status" value="1"/>
</dbReference>
<dbReference type="Proteomes" id="UP000093070">
    <property type="component" value="Chromosome"/>
</dbReference>
<feature type="binding site" evidence="13">
    <location>
        <position position="380"/>
    </location>
    <ligand>
        <name>L-serine</name>
        <dbReference type="ChEBI" id="CHEBI:33384"/>
    </ligand>
</feature>
<comment type="subunit">
    <text evidence="12">Homodimer. The tRNA molecule binds across the dimer.</text>
</comment>
<dbReference type="PATRIC" id="fig|118101.4.peg.310"/>
<keyword evidence="6 12" id="KW-0547">Nucleotide-binding</keyword>
<keyword evidence="7 12" id="KW-0067">ATP-binding</keyword>
<dbReference type="PANTHER" id="PTHR43697">
    <property type="entry name" value="SERYL-TRNA SYNTHETASE"/>
    <property type="match status" value="1"/>
</dbReference>
<name>A0A1B2H8V1_BUCDN</name>
<keyword evidence="8 12" id="KW-0648">Protein biosynthesis</keyword>
<accession>A0A1B2H8V1</accession>
<dbReference type="UniPathway" id="UPA00906">
    <property type="reaction ID" value="UER00895"/>
</dbReference>
<comment type="domain">
    <text evidence="12">Consists of two distinct domains, a catalytic core and a N-terminal extension that is involved in tRNA binding.</text>
</comment>
<dbReference type="PANTHER" id="PTHR43697:SF1">
    <property type="entry name" value="SERINE--TRNA LIGASE"/>
    <property type="match status" value="1"/>
</dbReference>
<dbReference type="GO" id="GO:0006434">
    <property type="term" value="P:seryl-tRNA aminoacylation"/>
    <property type="evidence" value="ECO:0007669"/>
    <property type="project" value="UniProtKB-UniRule"/>
</dbReference>
<feature type="binding site" evidence="13">
    <location>
        <position position="259"/>
    </location>
    <ligand>
        <name>L-serine</name>
        <dbReference type="ChEBI" id="CHEBI:33384"/>
    </ligand>
</feature>
<dbReference type="InterPro" id="IPR045864">
    <property type="entry name" value="aa-tRNA-synth_II/BPL/LPL"/>
</dbReference>
<comment type="pathway">
    <text evidence="2 12">Aminoacyl-tRNA biosynthesis; selenocysteinyl-tRNA(Sec) biosynthesis; L-seryl-tRNA(Sec) from L-serine and tRNA(Sec): step 1/1.</text>
</comment>
<dbReference type="InterPro" id="IPR015866">
    <property type="entry name" value="Ser-tRNA-synth_1_N"/>
</dbReference>
<comment type="similarity">
    <text evidence="3 12">Belongs to the class-II aminoacyl-tRNA synthetase family. Type-1 seryl-tRNA synthetase subfamily.</text>
</comment>
<dbReference type="NCBIfam" id="TIGR00414">
    <property type="entry name" value="serS"/>
    <property type="match status" value="1"/>
</dbReference>
<organism evidence="17 18">
    <name type="scientific">Buchnera aphidicola subsp. Diuraphis noxia</name>
    <dbReference type="NCBI Taxonomy" id="118101"/>
    <lineage>
        <taxon>Bacteria</taxon>
        <taxon>Pseudomonadati</taxon>
        <taxon>Pseudomonadota</taxon>
        <taxon>Gammaproteobacteria</taxon>
        <taxon>Enterobacterales</taxon>
        <taxon>Erwiniaceae</taxon>
        <taxon>Buchnera</taxon>
    </lineage>
</organism>
<dbReference type="InterPro" id="IPR010978">
    <property type="entry name" value="tRNA-bd_arm"/>
</dbReference>
<evidence type="ECO:0000256" key="10">
    <source>
        <dbReference type="ARBA" id="ARBA00047929"/>
    </source>
</evidence>
<evidence type="ECO:0000256" key="4">
    <source>
        <dbReference type="ARBA" id="ARBA00022490"/>
    </source>
</evidence>
<dbReference type="Gene3D" id="3.30.930.10">
    <property type="entry name" value="Bira Bifunctional Protein, Domain 2"/>
    <property type="match status" value="1"/>
</dbReference>
<evidence type="ECO:0000256" key="9">
    <source>
        <dbReference type="ARBA" id="ARBA00023146"/>
    </source>
</evidence>
<dbReference type="GO" id="GO:0004828">
    <property type="term" value="F:serine-tRNA ligase activity"/>
    <property type="evidence" value="ECO:0007669"/>
    <property type="project" value="UniProtKB-UniRule"/>
</dbReference>
<evidence type="ECO:0000256" key="8">
    <source>
        <dbReference type="ARBA" id="ARBA00022917"/>
    </source>
</evidence>
<feature type="binding site" evidence="12 14">
    <location>
        <begin position="259"/>
        <end position="261"/>
    </location>
    <ligand>
        <name>ATP</name>
        <dbReference type="ChEBI" id="CHEBI:30616"/>
    </ligand>
</feature>
<keyword evidence="5 12" id="KW-0436">Ligase</keyword>
<evidence type="ECO:0000313" key="17">
    <source>
        <dbReference type="EMBL" id="ANZ22526.1"/>
    </source>
</evidence>
<evidence type="ECO:0000256" key="15">
    <source>
        <dbReference type="SAM" id="Coils"/>
    </source>
</evidence>
<dbReference type="HAMAP" id="MF_00176">
    <property type="entry name" value="Ser_tRNA_synth_type1"/>
    <property type="match status" value="1"/>
</dbReference>
<feature type="domain" description="Aminoacyl-transfer RNA synthetases class-II family profile" evidence="16">
    <location>
        <begin position="133"/>
        <end position="407"/>
    </location>
</feature>
<evidence type="ECO:0000256" key="11">
    <source>
        <dbReference type="ARBA" id="ARBA00048823"/>
    </source>
</evidence>
<dbReference type="Pfam" id="PF02403">
    <property type="entry name" value="Seryl_tRNA_N"/>
    <property type="match status" value="1"/>
</dbReference>
<comment type="catalytic activity">
    <reaction evidence="10 12">
        <text>tRNA(Sec) + L-serine + ATP = L-seryl-tRNA(Sec) + AMP + diphosphate + H(+)</text>
        <dbReference type="Rhea" id="RHEA:42580"/>
        <dbReference type="Rhea" id="RHEA-COMP:9742"/>
        <dbReference type="Rhea" id="RHEA-COMP:10128"/>
        <dbReference type="ChEBI" id="CHEBI:15378"/>
        <dbReference type="ChEBI" id="CHEBI:30616"/>
        <dbReference type="ChEBI" id="CHEBI:33019"/>
        <dbReference type="ChEBI" id="CHEBI:33384"/>
        <dbReference type="ChEBI" id="CHEBI:78442"/>
        <dbReference type="ChEBI" id="CHEBI:78533"/>
        <dbReference type="ChEBI" id="CHEBI:456215"/>
        <dbReference type="EC" id="6.1.1.11"/>
    </reaction>
</comment>
<evidence type="ECO:0000256" key="12">
    <source>
        <dbReference type="HAMAP-Rule" id="MF_00176"/>
    </source>
</evidence>
<dbReference type="GO" id="GO:0005524">
    <property type="term" value="F:ATP binding"/>
    <property type="evidence" value="ECO:0007669"/>
    <property type="project" value="UniProtKB-UniRule"/>
</dbReference>
<comment type="catalytic activity">
    <reaction evidence="11 12">
        <text>tRNA(Ser) + L-serine + ATP = L-seryl-tRNA(Ser) + AMP + diphosphate + H(+)</text>
        <dbReference type="Rhea" id="RHEA:12292"/>
        <dbReference type="Rhea" id="RHEA-COMP:9669"/>
        <dbReference type="Rhea" id="RHEA-COMP:9703"/>
        <dbReference type="ChEBI" id="CHEBI:15378"/>
        <dbReference type="ChEBI" id="CHEBI:30616"/>
        <dbReference type="ChEBI" id="CHEBI:33019"/>
        <dbReference type="ChEBI" id="CHEBI:33384"/>
        <dbReference type="ChEBI" id="CHEBI:78442"/>
        <dbReference type="ChEBI" id="CHEBI:78533"/>
        <dbReference type="ChEBI" id="CHEBI:456215"/>
        <dbReference type="EC" id="6.1.1.11"/>
    </reaction>
</comment>
<dbReference type="STRING" id="118101.ATN01_01560"/>
<dbReference type="CDD" id="cd00770">
    <property type="entry name" value="SerRS_core"/>
    <property type="match status" value="1"/>
</dbReference>
<evidence type="ECO:0000259" key="16">
    <source>
        <dbReference type="PROSITE" id="PS50862"/>
    </source>
</evidence>
<protein>
    <recommendedName>
        <fullName evidence="12">Serine--tRNA ligase</fullName>
        <ecNumber evidence="12">6.1.1.11</ecNumber>
    </recommendedName>
    <alternativeName>
        <fullName evidence="12">Seryl-tRNA synthetase</fullName>
        <shortName evidence="12">SerRS</shortName>
    </alternativeName>
    <alternativeName>
        <fullName evidence="12">Seryl-tRNA(Ser/Sec) synthetase</fullName>
    </alternativeName>
</protein>
<dbReference type="InterPro" id="IPR006195">
    <property type="entry name" value="aa-tRNA-synth_II"/>
</dbReference>
<dbReference type="PRINTS" id="PR00981">
    <property type="entry name" value="TRNASYNTHSER"/>
</dbReference>
<dbReference type="OrthoDB" id="9804647at2"/>
<comment type="caution">
    <text evidence="12">Lacks conserved residue(s) required for the propagation of feature annotation.</text>
</comment>
<comment type="subcellular location">
    <subcellularLocation>
        <location evidence="1 12">Cytoplasm</location>
    </subcellularLocation>
</comment>
<dbReference type="InterPro" id="IPR033729">
    <property type="entry name" value="SerRS_core"/>
</dbReference>
<feature type="binding site" evidence="12 13">
    <location>
        <position position="282"/>
    </location>
    <ligand>
        <name>L-serine</name>
        <dbReference type="ChEBI" id="CHEBI:33384"/>
    </ligand>
</feature>
<dbReference type="EMBL" id="CP013259">
    <property type="protein sequence ID" value="ANZ22526.1"/>
    <property type="molecule type" value="Genomic_DNA"/>
</dbReference>
<dbReference type="EC" id="6.1.1.11" evidence="12"/>
<evidence type="ECO:0000313" key="18">
    <source>
        <dbReference type="Proteomes" id="UP000093070"/>
    </source>
</evidence>
<evidence type="ECO:0000256" key="7">
    <source>
        <dbReference type="ARBA" id="ARBA00022840"/>
    </source>
</evidence>
<evidence type="ECO:0000256" key="1">
    <source>
        <dbReference type="ARBA" id="ARBA00004496"/>
    </source>
</evidence>